<evidence type="ECO:0000256" key="3">
    <source>
        <dbReference type="ARBA" id="ARBA00022821"/>
    </source>
</evidence>
<accession>A0ABD2Y3C6</accession>
<organism evidence="5 6">
    <name type="scientific">Cinchona calisaya</name>
    <dbReference type="NCBI Taxonomy" id="153742"/>
    <lineage>
        <taxon>Eukaryota</taxon>
        <taxon>Viridiplantae</taxon>
        <taxon>Streptophyta</taxon>
        <taxon>Embryophyta</taxon>
        <taxon>Tracheophyta</taxon>
        <taxon>Spermatophyta</taxon>
        <taxon>Magnoliopsida</taxon>
        <taxon>eudicotyledons</taxon>
        <taxon>Gunneridae</taxon>
        <taxon>Pentapetalae</taxon>
        <taxon>asterids</taxon>
        <taxon>lamiids</taxon>
        <taxon>Gentianales</taxon>
        <taxon>Rubiaceae</taxon>
        <taxon>Cinchonoideae</taxon>
        <taxon>Cinchoneae</taxon>
        <taxon>Cinchona</taxon>
    </lineage>
</organism>
<evidence type="ECO:0000313" key="6">
    <source>
        <dbReference type="Proteomes" id="UP001630127"/>
    </source>
</evidence>
<dbReference type="EMBL" id="JBJUIK010000016">
    <property type="protein sequence ID" value="KAL3500700.1"/>
    <property type="molecule type" value="Genomic_DNA"/>
</dbReference>
<dbReference type="AlphaFoldDB" id="A0ABD2Y3C6"/>
<dbReference type="Pfam" id="PF18052">
    <property type="entry name" value="Rx_N"/>
    <property type="match status" value="1"/>
</dbReference>
<dbReference type="InterPro" id="IPR041118">
    <property type="entry name" value="Rx_N"/>
</dbReference>
<keyword evidence="2" id="KW-0547">Nucleotide-binding</keyword>
<keyword evidence="1" id="KW-0677">Repeat</keyword>
<gene>
    <name evidence="5" type="ORF">ACH5RR_039793</name>
</gene>
<dbReference type="Proteomes" id="UP001630127">
    <property type="component" value="Unassembled WGS sequence"/>
</dbReference>
<evidence type="ECO:0000259" key="4">
    <source>
        <dbReference type="Pfam" id="PF18052"/>
    </source>
</evidence>
<proteinExistence type="predicted"/>
<evidence type="ECO:0000256" key="1">
    <source>
        <dbReference type="ARBA" id="ARBA00022737"/>
    </source>
</evidence>
<comment type="caution">
    <text evidence="5">The sequence shown here is derived from an EMBL/GenBank/DDBJ whole genome shotgun (WGS) entry which is preliminary data.</text>
</comment>
<feature type="domain" description="Disease resistance N-terminal" evidence="4">
    <location>
        <begin position="15"/>
        <end position="82"/>
    </location>
</feature>
<keyword evidence="6" id="KW-1185">Reference proteome</keyword>
<evidence type="ECO:0000313" key="5">
    <source>
        <dbReference type="EMBL" id="KAL3500700.1"/>
    </source>
</evidence>
<dbReference type="Gene3D" id="1.20.5.4130">
    <property type="match status" value="1"/>
</dbReference>
<name>A0ABD2Y3C6_9GENT</name>
<evidence type="ECO:0000256" key="2">
    <source>
        <dbReference type="ARBA" id="ARBA00022741"/>
    </source>
</evidence>
<keyword evidence="3" id="KW-0611">Plant defense</keyword>
<protein>
    <recommendedName>
        <fullName evidence="4">Disease resistance N-terminal domain-containing protein</fullName>
    </recommendedName>
</protein>
<dbReference type="GO" id="GO:0000166">
    <property type="term" value="F:nucleotide binding"/>
    <property type="evidence" value="ECO:0007669"/>
    <property type="project" value="UniProtKB-KW"/>
</dbReference>
<sequence>MAAQGPALPCLPFKTKKDMESLRGSAAMIASVLADADDKQRHSQAVLLWLKRLEQVAFDANNVLDELNYEILRREVEYRNQIFKGNKVKKCQKN</sequence>
<dbReference type="GO" id="GO:0006952">
    <property type="term" value="P:defense response"/>
    <property type="evidence" value="ECO:0007669"/>
    <property type="project" value="UniProtKB-KW"/>
</dbReference>
<reference evidence="5 6" key="1">
    <citation type="submission" date="2024-11" db="EMBL/GenBank/DDBJ databases">
        <title>A near-complete genome assembly of Cinchona calisaya.</title>
        <authorList>
            <person name="Lian D.C."/>
            <person name="Zhao X.W."/>
            <person name="Wei L."/>
        </authorList>
    </citation>
    <scope>NUCLEOTIDE SEQUENCE [LARGE SCALE GENOMIC DNA]</scope>
    <source>
        <tissue evidence="5">Nenye</tissue>
    </source>
</reference>